<reference evidence="1" key="1">
    <citation type="submission" date="2021-08" db="EMBL/GenBank/DDBJ databases">
        <title>The first chromosome-level gecko genome reveals the dynamic sex chromosomes of Neotropical dwarf geckos (Sphaerodactylidae: Sphaerodactylus).</title>
        <authorList>
            <person name="Pinto B.J."/>
            <person name="Keating S.E."/>
            <person name="Gamble T."/>
        </authorList>
    </citation>
    <scope>NUCLEOTIDE SEQUENCE</scope>
    <source>
        <strain evidence="1">TG3544</strain>
    </source>
</reference>
<dbReference type="EMBL" id="CM037625">
    <property type="protein sequence ID" value="KAH7998119.1"/>
    <property type="molecule type" value="Genomic_DNA"/>
</dbReference>
<evidence type="ECO:0000313" key="1">
    <source>
        <dbReference type="EMBL" id="KAH7998119.1"/>
    </source>
</evidence>
<dbReference type="Proteomes" id="UP000827872">
    <property type="component" value="Linkage Group LG12"/>
</dbReference>
<gene>
    <name evidence="1" type="ORF">K3G42_012873</name>
</gene>
<name>A0ACB8EZU0_9SAUR</name>
<evidence type="ECO:0000313" key="2">
    <source>
        <dbReference type="Proteomes" id="UP000827872"/>
    </source>
</evidence>
<sequence length="385" mass="42780">MVVRVWKVEALANEISIHHQCAQGPTYWCKNLMTAIQCGTLQHCIQAGWNQTTNEDSCTDCEQIVTILTRMAKESSFKETIQKYLEHECATLPLQTLIPRCQTLVDTYLDLFISSLEGQIKPHSVCAKLGLCQSESLETKDTFKMLVPVVEQFFQLLQSKALITPNSQTQEMPGEELPIPLPLCWLCRSFVGRIESVIPKEAIGKSLSQLCRILPGAIAGMCQCLMEKYTVIIMDMILGKLGPRLICGMMLMCVTEENCGPEIHPGLLPCQACLAISSQVKLSLKSNSTLAEIEAALHRTCSSTYPGWQEECKSFVHQYHSKLVPLLAKPWSSQKTCQELGVCEAEGDLFPGDTACAQGPTYWCSSLRAAEQCKAVQHCQAQVWL</sequence>
<organism evidence="1 2">
    <name type="scientific">Sphaerodactylus townsendi</name>
    <dbReference type="NCBI Taxonomy" id="933632"/>
    <lineage>
        <taxon>Eukaryota</taxon>
        <taxon>Metazoa</taxon>
        <taxon>Chordata</taxon>
        <taxon>Craniata</taxon>
        <taxon>Vertebrata</taxon>
        <taxon>Euteleostomi</taxon>
        <taxon>Lepidosauria</taxon>
        <taxon>Squamata</taxon>
        <taxon>Bifurcata</taxon>
        <taxon>Gekkota</taxon>
        <taxon>Sphaerodactylidae</taxon>
        <taxon>Sphaerodactylus</taxon>
    </lineage>
</organism>
<accession>A0ACB8EZU0</accession>
<keyword evidence="2" id="KW-1185">Reference proteome</keyword>
<proteinExistence type="predicted"/>
<protein>
    <submittedName>
        <fullName evidence="1">Uncharacterized protein</fullName>
    </submittedName>
</protein>
<comment type="caution">
    <text evidence="1">The sequence shown here is derived from an EMBL/GenBank/DDBJ whole genome shotgun (WGS) entry which is preliminary data.</text>
</comment>